<feature type="compositionally biased region" description="Low complexity" evidence="5">
    <location>
        <begin position="205"/>
        <end position="216"/>
    </location>
</feature>
<dbReference type="InterPro" id="IPR001647">
    <property type="entry name" value="HTH_TetR"/>
</dbReference>
<dbReference type="SUPFAM" id="SSF46689">
    <property type="entry name" value="Homeodomain-like"/>
    <property type="match status" value="1"/>
</dbReference>
<keyword evidence="3" id="KW-0804">Transcription</keyword>
<dbReference type="PANTHER" id="PTHR30055">
    <property type="entry name" value="HTH-TYPE TRANSCRIPTIONAL REGULATOR RUTR"/>
    <property type="match status" value="1"/>
</dbReference>
<evidence type="ECO:0000256" key="5">
    <source>
        <dbReference type="SAM" id="MobiDB-lite"/>
    </source>
</evidence>
<evidence type="ECO:0000313" key="7">
    <source>
        <dbReference type="EMBL" id="GLF97743.1"/>
    </source>
</evidence>
<feature type="DNA-binding region" description="H-T-H motif" evidence="4">
    <location>
        <begin position="44"/>
        <end position="63"/>
    </location>
</feature>
<keyword evidence="1" id="KW-0805">Transcription regulation</keyword>
<dbReference type="Pfam" id="PF00440">
    <property type="entry name" value="TetR_N"/>
    <property type="match status" value="1"/>
</dbReference>
<organism evidence="7 8">
    <name type="scientific">Streptomyces yaizuensis</name>
    <dbReference type="NCBI Taxonomy" id="2989713"/>
    <lineage>
        <taxon>Bacteria</taxon>
        <taxon>Bacillati</taxon>
        <taxon>Actinomycetota</taxon>
        <taxon>Actinomycetes</taxon>
        <taxon>Kitasatosporales</taxon>
        <taxon>Streptomycetaceae</taxon>
        <taxon>Streptomyces</taxon>
    </lineage>
</organism>
<dbReference type="PANTHER" id="PTHR30055:SF234">
    <property type="entry name" value="HTH-TYPE TRANSCRIPTIONAL REGULATOR BETI"/>
    <property type="match status" value="1"/>
</dbReference>
<dbReference type="RefSeq" id="WP_323449736.1">
    <property type="nucleotide sequence ID" value="NZ_BSBI01000012.1"/>
</dbReference>
<keyword evidence="8" id="KW-1185">Reference proteome</keyword>
<dbReference type="Proteomes" id="UP001291653">
    <property type="component" value="Unassembled WGS sequence"/>
</dbReference>
<evidence type="ECO:0000256" key="2">
    <source>
        <dbReference type="ARBA" id="ARBA00023125"/>
    </source>
</evidence>
<dbReference type="InterPro" id="IPR050109">
    <property type="entry name" value="HTH-type_TetR-like_transc_reg"/>
</dbReference>
<sequence length="239" mass="24943">MERSQSTNAPRVRRSRAEQKRETRDALIVAALVTFARDGYHGASLEGIAGEAGFSKGAVYSNFGGKAELFLAVVDHNLEALRGEDWDPFAAPEASGAAAADAGAAREGDAAEMVRGFGLAMLEFIATAARDSTLTSLLRARVQVMLDAYGRVAAEGRPAGEDLAVGDVAQLMAALDQGVSVLALSGVASVDSELLRTGLRRLVAPASAAREPSPARGGHPSPLPDVERVRRLIHGTPDS</sequence>
<dbReference type="PROSITE" id="PS50977">
    <property type="entry name" value="HTH_TETR_2"/>
    <property type="match status" value="1"/>
</dbReference>
<gene>
    <name evidence="7" type="ORF">SYYSPA8_25620</name>
</gene>
<proteinExistence type="predicted"/>
<reference evidence="7 8" key="1">
    <citation type="submission" date="2022-10" db="EMBL/GenBank/DDBJ databases">
        <title>Draft genome sequence of Streptomyces sp. YSPA8.</title>
        <authorList>
            <person name="Moriuchi R."/>
            <person name="Dohra H."/>
            <person name="Yamamura H."/>
            <person name="Kodani S."/>
        </authorList>
    </citation>
    <scope>NUCLEOTIDE SEQUENCE [LARGE SCALE GENOMIC DNA]</scope>
    <source>
        <strain evidence="7 8">YSPA8</strain>
    </source>
</reference>
<dbReference type="Gene3D" id="1.10.357.10">
    <property type="entry name" value="Tetracycline Repressor, domain 2"/>
    <property type="match status" value="1"/>
</dbReference>
<feature type="region of interest" description="Disordered" evidence="5">
    <location>
        <begin position="205"/>
        <end position="239"/>
    </location>
</feature>
<dbReference type="PRINTS" id="PR00455">
    <property type="entry name" value="HTHTETR"/>
</dbReference>
<evidence type="ECO:0000313" key="8">
    <source>
        <dbReference type="Proteomes" id="UP001291653"/>
    </source>
</evidence>
<evidence type="ECO:0000256" key="4">
    <source>
        <dbReference type="PROSITE-ProRule" id="PRU00335"/>
    </source>
</evidence>
<evidence type="ECO:0000256" key="1">
    <source>
        <dbReference type="ARBA" id="ARBA00023015"/>
    </source>
</evidence>
<dbReference type="InterPro" id="IPR009057">
    <property type="entry name" value="Homeodomain-like_sf"/>
</dbReference>
<name>A0ABQ5P568_9ACTN</name>
<evidence type="ECO:0000256" key="3">
    <source>
        <dbReference type="ARBA" id="ARBA00023163"/>
    </source>
</evidence>
<accession>A0ABQ5P568</accession>
<keyword evidence="2 4" id="KW-0238">DNA-binding</keyword>
<protein>
    <submittedName>
        <fullName evidence="7">TetR/AcrR family transcriptional regulator</fullName>
    </submittedName>
</protein>
<evidence type="ECO:0000259" key="6">
    <source>
        <dbReference type="PROSITE" id="PS50977"/>
    </source>
</evidence>
<comment type="caution">
    <text evidence="7">The sequence shown here is derived from an EMBL/GenBank/DDBJ whole genome shotgun (WGS) entry which is preliminary data.</text>
</comment>
<feature type="domain" description="HTH tetR-type" evidence="6">
    <location>
        <begin position="21"/>
        <end position="81"/>
    </location>
</feature>
<dbReference type="EMBL" id="BSBI01000012">
    <property type="protein sequence ID" value="GLF97743.1"/>
    <property type="molecule type" value="Genomic_DNA"/>
</dbReference>